<dbReference type="NCBIfam" id="NF038015">
    <property type="entry name" value="AztD"/>
    <property type="match status" value="1"/>
</dbReference>
<accession>A0AB36RD49</accession>
<name>A0AB36RD49_9HYPH</name>
<feature type="chain" id="PRO_5044258977" description="Zinc transport system substrate-binding protein" evidence="1">
    <location>
        <begin position="30"/>
        <end position="408"/>
    </location>
</feature>
<evidence type="ECO:0000256" key="1">
    <source>
        <dbReference type="SAM" id="SignalP"/>
    </source>
</evidence>
<dbReference type="EMBL" id="NPKI01000012">
    <property type="protein sequence ID" value="PAQ02612.1"/>
    <property type="molecule type" value="Genomic_DNA"/>
</dbReference>
<reference evidence="3" key="1">
    <citation type="submission" date="2017-08" db="EMBL/GenBank/DDBJ databases">
        <title>Mesorhizobium wenxinae sp. nov., a novel rhizobial species isolated from root nodules of chickpea (Cicer arietinum L.).</title>
        <authorList>
            <person name="Zhang J."/>
        </authorList>
    </citation>
    <scope>NUCLEOTIDE SEQUENCE [LARGE SCALE GENOMIC DNA]</scope>
    <source>
        <strain evidence="3">USDA 3392</strain>
    </source>
</reference>
<dbReference type="AlphaFoldDB" id="A0AB36RD49"/>
<dbReference type="InterPro" id="IPR011044">
    <property type="entry name" value="Quino_amine_DH_bsu"/>
</dbReference>
<evidence type="ECO:0000313" key="3">
    <source>
        <dbReference type="Proteomes" id="UP000216215"/>
    </source>
</evidence>
<proteinExistence type="predicted"/>
<sequence length="408" mass="43211">MKENIVSTNWASATAIALLLSLSTSAAHAEEVTAWRLFISDHADPKVTVIDAVNGGKLDTFQIKGPASLHRSESGRTVFAVQGSAGVVTGIASGISFEDHGEHGDIDVEAPKLADVEIAGEKPSHFVEHDGDFAVFFDGEGVARIISEKAVLEGKSDFREVKTDAPQHGVAVAYGSHVLLSEPHREKPDELPVGIRVADKAGMQVGGIHACPDLHGEASSGNILAFACAIGLLVVTQGDGTPAIRHLPYADSLSDGKTTTLIGGRGLQYLLGNYGADKVVLIDPTLESDAFRLISLPTRRVHFAVDPVRAKFAYVFTEDGQLHQLDVVKGEIANSLKLTDPYSMDGHWSDPRPRVAVAGDRIVVTDPLQGVLHLVDATSFEKTGDIAVEGKPFNIVSVGGSGQTHEGE</sequence>
<dbReference type="InterPro" id="IPR047697">
    <property type="entry name" value="AztD-like"/>
</dbReference>
<comment type="caution">
    <text evidence="2">The sequence shown here is derived from an EMBL/GenBank/DDBJ whole genome shotgun (WGS) entry which is preliminary data.</text>
</comment>
<gene>
    <name evidence="2" type="ORF">CIT25_08240</name>
</gene>
<protein>
    <recommendedName>
        <fullName evidence="4">Zinc transport system substrate-binding protein</fullName>
    </recommendedName>
</protein>
<feature type="signal peptide" evidence="1">
    <location>
        <begin position="1"/>
        <end position="29"/>
    </location>
</feature>
<dbReference type="Proteomes" id="UP000216215">
    <property type="component" value="Unassembled WGS sequence"/>
</dbReference>
<keyword evidence="1" id="KW-0732">Signal</keyword>
<dbReference type="SUPFAM" id="SSF50969">
    <property type="entry name" value="YVTN repeat-like/Quinoprotein amine dehydrogenase"/>
    <property type="match status" value="1"/>
</dbReference>
<organism evidence="2 3">
    <name type="scientific">Mesorhizobium mediterraneum</name>
    <dbReference type="NCBI Taxonomy" id="43617"/>
    <lineage>
        <taxon>Bacteria</taxon>
        <taxon>Pseudomonadati</taxon>
        <taxon>Pseudomonadota</taxon>
        <taxon>Alphaproteobacteria</taxon>
        <taxon>Hyphomicrobiales</taxon>
        <taxon>Phyllobacteriaceae</taxon>
        <taxon>Mesorhizobium</taxon>
    </lineage>
</organism>
<keyword evidence="3" id="KW-1185">Reference proteome</keyword>
<evidence type="ECO:0000313" key="2">
    <source>
        <dbReference type="EMBL" id="PAQ02612.1"/>
    </source>
</evidence>
<evidence type="ECO:0008006" key="4">
    <source>
        <dbReference type="Google" id="ProtNLM"/>
    </source>
</evidence>